<dbReference type="AlphaFoldDB" id="F0UVD7"/>
<organism evidence="2">
    <name type="scientific">Ajellomyces capsulatus (strain H88)</name>
    <name type="common">Darling's disease fungus</name>
    <name type="synonym">Histoplasma capsulatum</name>
    <dbReference type="NCBI Taxonomy" id="544711"/>
    <lineage>
        <taxon>Eukaryota</taxon>
        <taxon>Fungi</taxon>
        <taxon>Dikarya</taxon>
        <taxon>Ascomycota</taxon>
        <taxon>Pezizomycotina</taxon>
        <taxon>Eurotiomycetes</taxon>
        <taxon>Eurotiomycetidae</taxon>
        <taxon>Onygenales</taxon>
        <taxon>Ajellomycetaceae</taxon>
        <taxon>Histoplasma</taxon>
    </lineage>
</organism>
<protein>
    <submittedName>
        <fullName evidence="1">Uncharacterized protein</fullName>
    </submittedName>
</protein>
<reference evidence="2" key="1">
    <citation type="submission" date="2008-07" db="EMBL/GenBank/DDBJ databases">
        <title>Annotation of Ajellomyces capsulatus strain H88.</title>
        <authorList>
            <person name="Champion M."/>
            <person name="Cuomo C."/>
            <person name="Ma L.-J."/>
            <person name="Henn M.R."/>
            <person name="Sil A."/>
            <person name="Goldman B."/>
            <person name="Young S.K."/>
            <person name="Kodira C.D."/>
            <person name="Zeng Q."/>
            <person name="Koehrsen M."/>
            <person name="Alvarado L."/>
            <person name="Berlin A."/>
            <person name="Borenstein D."/>
            <person name="Chen Z."/>
            <person name="Engels R."/>
            <person name="Freedman E."/>
            <person name="Gellesch M."/>
            <person name="Goldberg J."/>
            <person name="Griggs A."/>
            <person name="Gujja S."/>
            <person name="Heiman D."/>
            <person name="Hepburn T."/>
            <person name="Howarth C."/>
            <person name="Jen D."/>
            <person name="Larson L."/>
            <person name="Lewis B."/>
            <person name="Mehta T."/>
            <person name="Park D."/>
            <person name="Pearson M."/>
            <person name="Roberts A."/>
            <person name="Saif S."/>
            <person name="Shea T."/>
            <person name="Shenoy N."/>
            <person name="Sisk P."/>
            <person name="Stolte C."/>
            <person name="Sykes S."/>
            <person name="Walk T."/>
            <person name="White J."/>
            <person name="Yandava C."/>
            <person name="Klein B."/>
            <person name="McEwen J.G."/>
            <person name="Puccia R."/>
            <person name="Goldman G.H."/>
            <person name="Felipe M.S."/>
            <person name="Nino-Vega G."/>
            <person name="San-Blas G."/>
            <person name="Taylor J."/>
            <person name="Mendoza L."/>
            <person name="Galagan J."/>
            <person name="Nusbaum C."/>
            <person name="Birren B."/>
        </authorList>
    </citation>
    <scope>NUCLEOTIDE SEQUENCE [LARGE SCALE GENOMIC DNA]</scope>
    <source>
        <strain evidence="2">H88</strain>
    </source>
</reference>
<evidence type="ECO:0000313" key="1">
    <source>
        <dbReference type="EMBL" id="EGC49864.1"/>
    </source>
</evidence>
<sequence>MKIGWISDGSRMEIAEPPTDIVMLFQRSAESRSIGSHHMKPTYQDMCEICSSHVHTYISHTDPSAMERQGRYETPG</sequence>
<proteinExistence type="predicted"/>
<name>F0UVD7_AJEC8</name>
<accession>F0UVD7</accession>
<dbReference type="HOGENOM" id="CLU_2653941_0_0_1"/>
<dbReference type="EMBL" id="DS990644">
    <property type="protein sequence ID" value="EGC49864.1"/>
    <property type="molecule type" value="Genomic_DNA"/>
</dbReference>
<dbReference type="Proteomes" id="UP000008142">
    <property type="component" value="Unassembled WGS sequence"/>
</dbReference>
<evidence type="ECO:0000313" key="2">
    <source>
        <dbReference type="Proteomes" id="UP000008142"/>
    </source>
</evidence>
<gene>
    <name evidence="1" type="ORF">HCEG_09079</name>
</gene>